<dbReference type="Proteomes" id="UP001237642">
    <property type="component" value="Unassembled WGS sequence"/>
</dbReference>
<keyword evidence="1" id="KW-0472">Membrane</keyword>
<keyword evidence="1" id="KW-0812">Transmembrane</keyword>
<dbReference type="AlphaFoldDB" id="A0AAD8H2K9"/>
<evidence type="ECO:0000313" key="4">
    <source>
        <dbReference type="Proteomes" id="UP001237642"/>
    </source>
</evidence>
<gene>
    <name evidence="3" type="ORF">POM88_043790</name>
</gene>
<keyword evidence="1" id="KW-1133">Transmembrane helix</keyword>
<feature type="domain" description="FAR1" evidence="2">
    <location>
        <begin position="80"/>
        <end position="120"/>
    </location>
</feature>
<reference evidence="3" key="1">
    <citation type="submission" date="2023-02" db="EMBL/GenBank/DDBJ databases">
        <title>Genome of toxic invasive species Heracleum sosnowskyi carries increased number of genes despite the absence of recent whole-genome duplications.</title>
        <authorList>
            <person name="Schelkunov M."/>
            <person name="Shtratnikova V."/>
            <person name="Makarenko M."/>
            <person name="Klepikova A."/>
            <person name="Omelchenko D."/>
            <person name="Novikova G."/>
            <person name="Obukhova E."/>
            <person name="Bogdanov V."/>
            <person name="Penin A."/>
            <person name="Logacheva M."/>
        </authorList>
    </citation>
    <scope>NUCLEOTIDE SEQUENCE</scope>
    <source>
        <strain evidence="3">Hsosn_3</strain>
        <tissue evidence="3">Leaf</tissue>
    </source>
</reference>
<accession>A0AAD8H2K9</accession>
<dbReference type="EMBL" id="JAUIZM010000010">
    <property type="protein sequence ID" value="KAK1359316.1"/>
    <property type="molecule type" value="Genomic_DNA"/>
</dbReference>
<evidence type="ECO:0000256" key="1">
    <source>
        <dbReference type="SAM" id="Phobius"/>
    </source>
</evidence>
<sequence>MLNILSMPKIQINEPFHFDALYYTSPAGVEYFTPNCDEKYKPYVNRFFPSVDAAGYEFYKEYGRLSGFDVPSEVIVEQRTKRRRTTSRRCDCHAMIKLKFVGLRGYVVSTFVDDHNHSLASAAGKQFLRCSRQLNFFHQNFIFDFGRANVGPVKTFNIVKEMVGSYENVCATSTDFKNFNRDLRSRIGKNDADMIIEKFRLKRETSNNTFFYEYKQDKDGHLTGLFWADATGIRNYSIFGDTLSFDPTYRTNKYCMRTKVIPALSGLWMLLTNAWIIFHRVS</sequence>
<dbReference type="InterPro" id="IPR004330">
    <property type="entry name" value="FAR1_DNA_bnd_dom"/>
</dbReference>
<comment type="caution">
    <text evidence="3">The sequence shown here is derived from an EMBL/GenBank/DDBJ whole genome shotgun (WGS) entry which is preliminary data.</text>
</comment>
<dbReference type="Pfam" id="PF03101">
    <property type="entry name" value="FAR1"/>
    <property type="match status" value="1"/>
</dbReference>
<evidence type="ECO:0000259" key="2">
    <source>
        <dbReference type="Pfam" id="PF03101"/>
    </source>
</evidence>
<name>A0AAD8H2K9_9APIA</name>
<proteinExistence type="predicted"/>
<dbReference type="PANTHER" id="PTHR47718">
    <property type="entry name" value="OS01G0519700 PROTEIN"/>
    <property type="match status" value="1"/>
</dbReference>
<feature type="transmembrane region" description="Helical" evidence="1">
    <location>
        <begin position="260"/>
        <end position="278"/>
    </location>
</feature>
<dbReference type="PANTHER" id="PTHR47718:SF17">
    <property type="entry name" value="PROTEIN FAR1-RELATED SEQUENCE 5-LIKE"/>
    <property type="match status" value="1"/>
</dbReference>
<protein>
    <recommendedName>
        <fullName evidence="2">FAR1 domain-containing protein</fullName>
    </recommendedName>
</protein>
<evidence type="ECO:0000313" key="3">
    <source>
        <dbReference type="EMBL" id="KAK1359316.1"/>
    </source>
</evidence>
<reference evidence="3" key="2">
    <citation type="submission" date="2023-05" db="EMBL/GenBank/DDBJ databases">
        <authorList>
            <person name="Schelkunov M.I."/>
        </authorList>
    </citation>
    <scope>NUCLEOTIDE SEQUENCE</scope>
    <source>
        <strain evidence="3">Hsosn_3</strain>
        <tissue evidence="3">Leaf</tissue>
    </source>
</reference>
<organism evidence="3 4">
    <name type="scientific">Heracleum sosnowskyi</name>
    <dbReference type="NCBI Taxonomy" id="360622"/>
    <lineage>
        <taxon>Eukaryota</taxon>
        <taxon>Viridiplantae</taxon>
        <taxon>Streptophyta</taxon>
        <taxon>Embryophyta</taxon>
        <taxon>Tracheophyta</taxon>
        <taxon>Spermatophyta</taxon>
        <taxon>Magnoliopsida</taxon>
        <taxon>eudicotyledons</taxon>
        <taxon>Gunneridae</taxon>
        <taxon>Pentapetalae</taxon>
        <taxon>asterids</taxon>
        <taxon>campanulids</taxon>
        <taxon>Apiales</taxon>
        <taxon>Apiaceae</taxon>
        <taxon>Apioideae</taxon>
        <taxon>apioid superclade</taxon>
        <taxon>Tordylieae</taxon>
        <taxon>Tordyliinae</taxon>
        <taxon>Heracleum</taxon>
    </lineage>
</organism>
<keyword evidence="4" id="KW-1185">Reference proteome</keyword>